<dbReference type="InterPro" id="IPR005143">
    <property type="entry name" value="TF_LuxR_autoind-bd_dom"/>
</dbReference>
<accession>A0A2G5K5B9</accession>
<keyword evidence="3" id="KW-0804">Transcription</keyword>
<dbReference type="InterPro" id="IPR036693">
    <property type="entry name" value="TF_LuxR_autoind-bd_dom_sf"/>
</dbReference>
<dbReference type="AlphaFoldDB" id="A0A2G5K5B9"/>
<sequence length="203" mass="22846">MSRIIGLDNELHRLEALSPSGYFLGMHIRFTSPLITLRTYSQEWQDHYTANVYVVRDPLIAWAFSKKGVNRWSEIKIPDPFNIMGQAAEYGMKYGVAVSCGPLGSRSIGTASRNDREYNDEEMAEVKRLVEYLHEKTEPPESLTQAQQEALGLIAAGHRHAEAAARLGISESALKVRLTSARNRLLARTTAEAIQRAKDYRLL</sequence>
<feature type="domain" description="HTH luxR-type" evidence="4">
    <location>
        <begin position="136"/>
        <end position="201"/>
    </location>
</feature>
<comment type="caution">
    <text evidence="5">The sequence shown here is derived from an EMBL/GenBank/DDBJ whole genome shotgun (WGS) entry which is preliminary data.</text>
</comment>
<reference evidence="5 6" key="1">
    <citation type="submission" date="2016-08" db="EMBL/GenBank/DDBJ databases">
        <title>Draft genome of Amylibacter sp. strain 4G11.</title>
        <authorList>
            <person name="Wong S.-K."/>
            <person name="Hamasaki K."/>
            <person name="Yoshizawa S."/>
        </authorList>
    </citation>
    <scope>NUCLEOTIDE SEQUENCE [LARGE SCALE GENOMIC DNA]</scope>
    <source>
        <strain evidence="5 6">4G11</strain>
    </source>
</reference>
<evidence type="ECO:0000313" key="6">
    <source>
        <dbReference type="Proteomes" id="UP000231516"/>
    </source>
</evidence>
<evidence type="ECO:0000256" key="1">
    <source>
        <dbReference type="ARBA" id="ARBA00023015"/>
    </source>
</evidence>
<dbReference type="OrthoDB" id="7826109at2"/>
<dbReference type="InterPro" id="IPR016032">
    <property type="entry name" value="Sig_transdc_resp-reg_C-effctor"/>
</dbReference>
<gene>
    <name evidence="5" type="ORF">BFP76_01265</name>
</gene>
<dbReference type="InterPro" id="IPR000792">
    <property type="entry name" value="Tscrpt_reg_LuxR_C"/>
</dbReference>
<keyword evidence="2" id="KW-0238">DNA-binding</keyword>
<evidence type="ECO:0000259" key="4">
    <source>
        <dbReference type="PROSITE" id="PS50043"/>
    </source>
</evidence>
<dbReference type="RefSeq" id="WP_099592193.1">
    <property type="nucleotide sequence ID" value="NZ_MDGM01000012.1"/>
</dbReference>
<dbReference type="Gene3D" id="1.10.10.10">
    <property type="entry name" value="Winged helix-like DNA-binding domain superfamily/Winged helix DNA-binding domain"/>
    <property type="match status" value="1"/>
</dbReference>
<keyword evidence="6" id="KW-1185">Reference proteome</keyword>
<proteinExistence type="predicted"/>
<dbReference type="SUPFAM" id="SSF75516">
    <property type="entry name" value="Pheromone-binding domain of LuxR-like quorum-sensing transcription factors"/>
    <property type="match status" value="1"/>
</dbReference>
<evidence type="ECO:0000313" key="5">
    <source>
        <dbReference type="EMBL" id="PIB23914.1"/>
    </source>
</evidence>
<dbReference type="Gene3D" id="3.30.450.80">
    <property type="entry name" value="Transcription factor LuxR-like, autoinducer-binding domain"/>
    <property type="match status" value="1"/>
</dbReference>
<dbReference type="EMBL" id="MDGM01000012">
    <property type="protein sequence ID" value="PIB23914.1"/>
    <property type="molecule type" value="Genomic_DNA"/>
</dbReference>
<dbReference type="SUPFAM" id="SSF46894">
    <property type="entry name" value="C-terminal effector domain of the bipartite response regulators"/>
    <property type="match status" value="1"/>
</dbReference>
<evidence type="ECO:0000256" key="3">
    <source>
        <dbReference type="ARBA" id="ARBA00023163"/>
    </source>
</evidence>
<keyword evidence="1" id="KW-0805">Transcription regulation</keyword>
<dbReference type="Pfam" id="PF03472">
    <property type="entry name" value="Autoind_bind"/>
    <property type="match status" value="1"/>
</dbReference>
<dbReference type="SMART" id="SM00421">
    <property type="entry name" value="HTH_LUXR"/>
    <property type="match status" value="1"/>
</dbReference>
<dbReference type="PROSITE" id="PS50043">
    <property type="entry name" value="HTH_LUXR_2"/>
    <property type="match status" value="1"/>
</dbReference>
<dbReference type="Proteomes" id="UP000231516">
    <property type="component" value="Unassembled WGS sequence"/>
</dbReference>
<name>A0A2G5K5B9_9RHOB</name>
<organism evidence="5 6">
    <name type="scientific">Paramylibacter kogurei</name>
    <dbReference type="NCBI Taxonomy" id="1889778"/>
    <lineage>
        <taxon>Bacteria</taxon>
        <taxon>Pseudomonadati</taxon>
        <taxon>Pseudomonadota</taxon>
        <taxon>Alphaproteobacteria</taxon>
        <taxon>Rhodobacterales</taxon>
        <taxon>Paracoccaceae</taxon>
        <taxon>Paramylibacter</taxon>
    </lineage>
</organism>
<dbReference type="GO" id="GO:0006355">
    <property type="term" value="P:regulation of DNA-templated transcription"/>
    <property type="evidence" value="ECO:0007669"/>
    <property type="project" value="InterPro"/>
</dbReference>
<dbReference type="GO" id="GO:0003677">
    <property type="term" value="F:DNA binding"/>
    <property type="evidence" value="ECO:0007669"/>
    <property type="project" value="UniProtKB-KW"/>
</dbReference>
<protein>
    <submittedName>
        <fullName evidence="5">LuxR family transcriptional regulator</fullName>
    </submittedName>
</protein>
<evidence type="ECO:0000256" key="2">
    <source>
        <dbReference type="ARBA" id="ARBA00023125"/>
    </source>
</evidence>
<dbReference type="InterPro" id="IPR036388">
    <property type="entry name" value="WH-like_DNA-bd_sf"/>
</dbReference>